<protein>
    <recommendedName>
        <fullName evidence="7">Endolytic murein transglycosylase</fullName>
        <ecNumber evidence="7">4.2.2.29</ecNumber>
    </recommendedName>
    <alternativeName>
        <fullName evidence="7">Peptidoglycan lytic transglycosylase</fullName>
    </alternativeName>
    <alternativeName>
        <fullName evidence="7">Peptidoglycan polymerization terminase</fullName>
    </alternativeName>
</protein>
<proteinExistence type="inferred from homology"/>
<feature type="transmembrane region" description="Helical" evidence="7">
    <location>
        <begin position="29"/>
        <end position="47"/>
    </location>
</feature>
<gene>
    <name evidence="7 8" type="primary">mltG</name>
    <name evidence="8" type="ORF">AADG42_09220</name>
</gene>
<comment type="similarity">
    <text evidence="7">Belongs to the transglycosylase MltG family.</text>
</comment>
<evidence type="ECO:0000256" key="4">
    <source>
        <dbReference type="ARBA" id="ARBA00023136"/>
    </source>
</evidence>
<accession>A0ABZ3FQW1</accession>
<dbReference type="Proteomes" id="UP001442841">
    <property type="component" value="Chromosome"/>
</dbReference>
<keyword evidence="4 7" id="KW-0472">Membrane</keyword>
<comment type="catalytic activity">
    <reaction evidence="7">
        <text>a peptidoglycan chain = a peptidoglycan chain with N-acetyl-1,6-anhydromuramyl-[peptide] at the reducing end + a peptidoglycan chain with N-acetylglucosamine at the non-reducing end.</text>
        <dbReference type="EC" id="4.2.2.29"/>
    </reaction>
</comment>
<dbReference type="Gene3D" id="3.30.160.60">
    <property type="entry name" value="Classic Zinc Finger"/>
    <property type="match status" value="1"/>
</dbReference>
<dbReference type="Gene3D" id="3.30.1490.480">
    <property type="entry name" value="Endolytic murein transglycosylase"/>
    <property type="match status" value="1"/>
</dbReference>
<keyword evidence="9" id="KW-1185">Reference proteome</keyword>
<dbReference type="InterPro" id="IPR003770">
    <property type="entry name" value="MLTG-like"/>
</dbReference>
<feature type="site" description="Important for catalytic activity" evidence="7">
    <location>
        <position position="250"/>
    </location>
</feature>
<name>A0ABZ3FQW1_9ACTN</name>
<evidence type="ECO:0000313" key="9">
    <source>
        <dbReference type="Proteomes" id="UP001442841"/>
    </source>
</evidence>
<evidence type="ECO:0000256" key="2">
    <source>
        <dbReference type="ARBA" id="ARBA00022692"/>
    </source>
</evidence>
<keyword evidence="2 7" id="KW-0812">Transmembrane</keyword>
<dbReference type="Pfam" id="PF02618">
    <property type="entry name" value="YceG"/>
    <property type="match status" value="1"/>
</dbReference>
<evidence type="ECO:0000313" key="8">
    <source>
        <dbReference type="EMBL" id="XAN07464.1"/>
    </source>
</evidence>
<evidence type="ECO:0000256" key="1">
    <source>
        <dbReference type="ARBA" id="ARBA00022475"/>
    </source>
</evidence>
<keyword evidence="6 7" id="KW-0961">Cell wall biogenesis/degradation</keyword>
<dbReference type="RefSeq" id="WP_425308924.1">
    <property type="nucleotide sequence ID" value="NZ_CP154795.1"/>
</dbReference>
<keyword evidence="1 7" id="KW-1003">Cell membrane</keyword>
<dbReference type="EC" id="4.2.2.29" evidence="7"/>
<evidence type="ECO:0000256" key="7">
    <source>
        <dbReference type="HAMAP-Rule" id="MF_02065"/>
    </source>
</evidence>
<comment type="function">
    <text evidence="7">Functions as a peptidoglycan terminase that cleaves nascent peptidoglycan strands endolytically to terminate their elongation.</text>
</comment>
<dbReference type="PANTHER" id="PTHR30518">
    <property type="entry name" value="ENDOLYTIC MUREIN TRANSGLYCOSYLASE"/>
    <property type="match status" value="1"/>
</dbReference>
<dbReference type="CDD" id="cd08010">
    <property type="entry name" value="MltG_like"/>
    <property type="match status" value="1"/>
</dbReference>
<dbReference type="NCBIfam" id="TIGR00247">
    <property type="entry name" value="endolytic transglycosylase MltG"/>
    <property type="match status" value="1"/>
</dbReference>
<evidence type="ECO:0000256" key="3">
    <source>
        <dbReference type="ARBA" id="ARBA00022989"/>
    </source>
</evidence>
<sequence length="379" mass="41140">MSNLLEPEQKKRPGEPRDWNETARHLKSALAVIVSLAVLVGGGLFAYNKIGGAVAGAFVAEDYPGPGEADVEVDIPQGSTLDEIGSILVDADVIQSTRAFNEAVRETPNANSLQAGTYTLKTKMPAREALQAMLDAGIKGGKRFLIREGLRLSEQVAELSKQTGIPEEAYNEALKNPDAYGLPVMAKGNPEGFLFPDTYEMAGNDPNNALKQMTANFTRKANEIQLEARAAELNRDPMEIVVVASIIEAEVRRPEDRAKVARVIYNRLEGKPPMKLQMDTTVEYAVNKPRGTGATTSDAERANPSPYNTYVHEGLPPGPIAAPGKAALEAAANPEEGSWKYFVAINLDTGETAFADTFDQHQANVRKFQQWCQQNPGKC</sequence>
<evidence type="ECO:0000256" key="6">
    <source>
        <dbReference type="ARBA" id="ARBA00023316"/>
    </source>
</evidence>
<evidence type="ECO:0000256" key="5">
    <source>
        <dbReference type="ARBA" id="ARBA00023239"/>
    </source>
</evidence>
<organism evidence="8 9">
    <name type="scientific">Ammonicoccus fulvus</name>
    <dbReference type="NCBI Taxonomy" id="3138240"/>
    <lineage>
        <taxon>Bacteria</taxon>
        <taxon>Bacillati</taxon>
        <taxon>Actinomycetota</taxon>
        <taxon>Actinomycetes</taxon>
        <taxon>Propionibacteriales</taxon>
        <taxon>Propionibacteriaceae</taxon>
        <taxon>Ammonicoccus</taxon>
    </lineage>
</organism>
<comment type="subcellular location">
    <subcellularLocation>
        <location evidence="7">Cell membrane</location>
        <topology evidence="7">Single-pass membrane protein</topology>
    </subcellularLocation>
</comment>
<dbReference type="EMBL" id="CP154795">
    <property type="protein sequence ID" value="XAN07464.1"/>
    <property type="molecule type" value="Genomic_DNA"/>
</dbReference>
<reference evidence="8 9" key="1">
    <citation type="submission" date="2024-04" db="EMBL/GenBank/DDBJ databases">
        <title>Isolation of an actinomycete strain from pig manure.</title>
        <authorList>
            <person name="Gong T."/>
            <person name="Yu Z."/>
            <person name="An M."/>
            <person name="Wei C."/>
            <person name="Yang W."/>
            <person name="Liu L."/>
        </authorList>
    </citation>
    <scope>NUCLEOTIDE SEQUENCE [LARGE SCALE GENOMIC DNA]</scope>
    <source>
        <strain evidence="8 9">ZF39</strain>
    </source>
</reference>
<dbReference type="HAMAP" id="MF_02065">
    <property type="entry name" value="MltG"/>
    <property type="match status" value="1"/>
</dbReference>
<keyword evidence="3 7" id="KW-1133">Transmembrane helix</keyword>
<keyword evidence="5 7" id="KW-0456">Lyase</keyword>
<dbReference type="PANTHER" id="PTHR30518:SF2">
    <property type="entry name" value="ENDOLYTIC MUREIN TRANSGLYCOSYLASE"/>
    <property type="match status" value="1"/>
</dbReference>